<dbReference type="AlphaFoldDB" id="A0AAV0UC48"/>
<feature type="region of interest" description="Disordered" evidence="2">
    <location>
        <begin position="1"/>
        <end position="20"/>
    </location>
</feature>
<reference evidence="3" key="1">
    <citation type="submission" date="2022-12" db="EMBL/GenBank/DDBJ databases">
        <authorList>
            <person name="Webb A."/>
        </authorList>
    </citation>
    <scope>NUCLEOTIDE SEQUENCE</scope>
    <source>
        <strain evidence="3">Hp1</strain>
    </source>
</reference>
<dbReference type="InterPro" id="IPR016161">
    <property type="entry name" value="Ald_DH/histidinol_DH"/>
</dbReference>
<evidence type="ECO:0000313" key="3">
    <source>
        <dbReference type="EMBL" id="CAI5732741.1"/>
    </source>
</evidence>
<dbReference type="InterPro" id="IPR016162">
    <property type="entry name" value="Ald_DH_N"/>
</dbReference>
<evidence type="ECO:0000256" key="1">
    <source>
        <dbReference type="ARBA" id="ARBA00023002"/>
    </source>
</evidence>
<sequence length="365" mass="38933">MSQFASKPNKPQPPTSSRSVALSVSHGVCRSLRCDTVPSATRRLCSNEALYEQLLPRQGGASRRDKQNGGRRSLCSSEGVTQDVTCTSVGAAQAKKWHSATHSHTGELAVTASNESRNPLLSRDGEVAYAAGSVHAHAHETMHASGFRRSSSARDRETMQWSSIAAVEMLLSALAEIAEEDGMPPGVIDVAPASHDKSAEIGQALTSSQAVQMISFQIDARRRGCCITFATQTKYVCGSRVFVHESMNEEGSQAELAVKLVKRVNQLKMAVTPPLETSGLVEGAVMSGVMALVGDKMRVWSGTIFGPIVPVFGTRVRGSWIVSIGCDLYCSGSMGGVQQSRPRGEGSSMDLEEYQETSVIDVGGL</sequence>
<dbReference type="SUPFAM" id="SSF53720">
    <property type="entry name" value="ALDH-like"/>
    <property type="match status" value="1"/>
</dbReference>
<name>A0AAV0UC48_HYABA</name>
<dbReference type="PANTHER" id="PTHR43353:SF5">
    <property type="entry name" value="SUCCINATE-SEMIALDEHYDE DEHYDROGENASE, MITOCHONDRIAL"/>
    <property type="match status" value="1"/>
</dbReference>
<dbReference type="PANTHER" id="PTHR43353">
    <property type="entry name" value="SUCCINATE-SEMIALDEHYDE DEHYDROGENASE, MITOCHONDRIAL"/>
    <property type="match status" value="1"/>
</dbReference>
<dbReference type="InterPro" id="IPR050740">
    <property type="entry name" value="Aldehyde_DH_Superfamily"/>
</dbReference>
<dbReference type="EMBL" id="CANTFL010001181">
    <property type="protein sequence ID" value="CAI5732741.1"/>
    <property type="molecule type" value="Genomic_DNA"/>
</dbReference>
<feature type="region of interest" description="Disordered" evidence="2">
    <location>
        <begin position="56"/>
        <end position="77"/>
    </location>
</feature>
<evidence type="ECO:0000313" key="4">
    <source>
        <dbReference type="Proteomes" id="UP001162031"/>
    </source>
</evidence>
<proteinExistence type="predicted"/>
<comment type="caution">
    <text evidence="3">The sequence shown here is derived from an EMBL/GenBank/DDBJ whole genome shotgun (WGS) entry which is preliminary data.</text>
</comment>
<dbReference type="Gene3D" id="3.40.605.10">
    <property type="entry name" value="Aldehyde Dehydrogenase, Chain A, domain 1"/>
    <property type="match status" value="1"/>
</dbReference>
<feature type="region of interest" description="Disordered" evidence="2">
    <location>
        <begin position="339"/>
        <end position="365"/>
    </location>
</feature>
<evidence type="ECO:0000256" key="2">
    <source>
        <dbReference type="SAM" id="MobiDB-lite"/>
    </source>
</evidence>
<keyword evidence="1" id="KW-0560">Oxidoreductase</keyword>
<organism evidence="3 4">
    <name type="scientific">Hyaloperonospora brassicae</name>
    <name type="common">Brassica downy mildew</name>
    <name type="synonym">Peronospora brassicae</name>
    <dbReference type="NCBI Taxonomy" id="162125"/>
    <lineage>
        <taxon>Eukaryota</taxon>
        <taxon>Sar</taxon>
        <taxon>Stramenopiles</taxon>
        <taxon>Oomycota</taxon>
        <taxon>Peronosporomycetes</taxon>
        <taxon>Peronosporales</taxon>
        <taxon>Peronosporaceae</taxon>
        <taxon>Hyaloperonospora</taxon>
    </lineage>
</organism>
<dbReference type="GO" id="GO:0004777">
    <property type="term" value="F:succinate-semialdehyde dehydrogenase (NAD+) activity"/>
    <property type="evidence" value="ECO:0007669"/>
    <property type="project" value="TreeGrafter"/>
</dbReference>
<protein>
    <submittedName>
        <fullName evidence="3">Uncharacterized protein</fullName>
    </submittedName>
</protein>
<keyword evidence="4" id="KW-1185">Reference proteome</keyword>
<gene>
    <name evidence="3" type="ORF">HBR001_LOCUS5615</name>
</gene>
<dbReference type="Proteomes" id="UP001162031">
    <property type="component" value="Unassembled WGS sequence"/>
</dbReference>
<accession>A0AAV0UC48</accession>
<dbReference type="GO" id="GO:0009450">
    <property type="term" value="P:gamma-aminobutyric acid catabolic process"/>
    <property type="evidence" value="ECO:0007669"/>
    <property type="project" value="TreeGrafter"/>
</dbReference>